<sequence>MTQPTPDPAAPAAGLRVEPLIGRTGFQATGEVNAVNRSMWESALDASVAAAGSGALAGPVVHLDLSELTRVDAGGAAAVAASAGRLGPDGRIVLHSPPPHLPRILDVLWPRVPGIEVEP</sequence>
<gene>
    <name evidence="2" type="ORF">Airi01_040420</name>
</gene>
<protein>
    <recommendedName>
        <fullName evidence="1">MlaB-like STAS domain-containing protein</fullName>
    </recommendedName>
</protein>
<evidence type="ECO:0000313" key="3">
    <source>
        <dbReference type="Proteomes" id="UP001165135"/>
    </source>
</evidence>
<accession>A0A9W6RKZ6</accession>
<dbReference type="InterPro" id="IPR036513">
    <property type="entry name" value="STAS_dom_sf"/>
</dbReference>
<feature type="domain" description="MlaB-like STAS" evidence="1">
    <location>
        <begin position="49"/>
        <end position="107"/>
    </location>
</feature>
<dbReference type="Gene3D" id="3.30.750.24">
    <property type="entry name" value="STAS domain"/>
    <property type="match status" value="1"/>
</dbReference>
<comment type="caution">
    <text evidence="2">The sequence shown here is derived from an EMBL/GenBank/DDBJ whole genome shotgun (WGS) entry which is preliminary data.</text>
</comment>
<dbReference type="InterPro" id="IPR058548">
    <property type="entry name" value="MlaB-like_STAS"/>
</dbReference>
<evidence type="ECO:0000313" key="2">
    <source>
        <dbReference type="EMBL" id="GLY75775.1"/>
    </source>
</evidence>
<dbReference type="EMBL" id="BSTJ01000004">
    <property type="protein sequence ID" value="GLY75775.1"/>
    <property type="molecule type" value="Genomic_DNA"/>
</dbReference>
<name>A0A9W6RKZ6_9ACTN</name>
<dbReference type="Proteomes" id="UP001165135">
    <property type="component" value="Unassembled WGS sequence"/>
</dbReference>
<organism evidence="2 3">
    <name type="scientific">Actinoallomurus iriomotensis</name>
    <dbReference type="NCBI Taxonomy" id="478107"/>
    <lineage>
        <taxon>Bacteria</taxon>
        <taxon>Bacillati</taxon>
        <taxon>Actinomycetota</taxon>
        <taxon>Actinomycetes</taxon>
        <taxon>Streptosporangiales</taxon>
        <taxon>Thermomonosporaceae</taxon>
        <taxon>Actinoallomurus</taxon>
    </lineage>
</organism>
<proteinExistence type="predicted"/>
<dbReference type="RefSeq" id="WP_285623200.1">
    <property type="nucleotide sequence ID" value="NZ_BSTJ01000004.1"/>
</dbReference>
<reference evidence="2" key="1">
    <citation type="submission" date="2023-03" db="EMBL/GenBank/DDBJ databases">
        <title>Actinoallomurus iriomotensis NBRC 103681.</title>
        <authorList>
            <person name="Ichikawa N."/>
            <person name="Sato H."/>
            <person name="Tonouchi N."/>
        </authorList>
    </citation>
    <scope>NUCLEOTIDE SEQUENCE</scope>
    <source>
        <strain evidence="2">NBRC 103681</strain>
    </source>
</reference>
<dbReference type="Pfam" id="PF13466">
    <property type="entry name" value="STAS_2"/>
    <property type="match status" value="1"/>
</dbReference>
<dbReference type="AlphaFoldDB" id="A0A9W6RKZ6"/>
<evidence type="ECO:0000259" key="1">
    <source>
        <dbReference type="Pfam" id="PF13466"/>
    </source>
</evidence>
<dbReference type="SUPFAM" id="SSF52091">
    <property type="entry name" value="SpoIIaa-like"/>
    <property type="match status" value="1"/>
</dbReference>